<evidence type="ECO:0000259" key="6">
    <source>
        <dbReference type="Pfam" id="PF02913"/>
    </source>
</evidence>
<evidence type="ECO:0000313" key="7">
    <source>
        <dbReference type="EMBL" id="PNY27276.1"/>
    </source>
</evidence>
<feature type="domain" description="FAD-binding oxidoreductase/transferase type 4 C-terminal" evidence="6">
    <location>
        <begin position="85"/>
        <end position="115"/>
    </location>
</feature>
<keyword evidence="4" id="KW-0274">FAD</keyword>
<comment type="caution">
    <text evidence="7">The sequence shown here is derived from an EMBL/GenBank/DDBJ whole genome shotgun (WGS) entry which is preliminary data.</text>
</comment>
<keyword evidence="8" id="KW-1185">Reference proteome</keyword>
<dbReference type="FunFam" id="1.10.45.10:FF:000001">
    <property type="entry name" value="D-lactate dehydrogenase mitochondrial"/>
    <property type="match status" value="1"/>
</dbReference>
<dbReference type="AlphaFoldDB" id="A0A2K3QIB2"/>
<organism evidence="7 8">
    <name type="scientific">Tolypocladium capitatum</name>
    <dbReference type="NCBI Taxonomy" id="45235"/>
    <lineage>
        <taxon>Eukaryota</taxon>
        <taxon>Fungi</taxon>
        <taxon>Dikarya</taxon>
        <taxon>Ascomycota</taxon>
        <taxon>Pezizomycotina</taxon>
        <taxon>Sordariomycetes</taxon>
        <taxon>Hypocreomycetidae</taxon>
        <taxon>Hypocreales</taxon>
        <taxon>Ophiocordycipitaceae</taxon>
        <taxon>Tolypocladium</taxon>
    </lineage>
</organism>
<comment type="catalytic activity">
    <reaction evidence="5">
        <text>(R)-lactate + 2 Fe(III)-[cytochrome c] = 2 Fe(II)-[cytochrome c] + pyruvate + 2 H(+)</text>
        <dbReference type="Rhea" id="RHEA:13521"/>
        <dbReference type="Rhea" id="RHEA-COMP:10350"/>
        <dbReference type="Rhea" id="RHEA-COMP:14399"/>
        <dbReference type="ChEBI" id="CHEBI:15361"/>
        <dbReference type="ChEBI" id="CHEBI:15378"/>
        <dbReference type="ChEBI" id="CHEBI:16004"/>
        <dbReference type="ChEBI" id="CHEBI:29033"/>
        <dbReference type="ChEBI" id="CHEBI:29034"/>
        <dbReference type="EC" id="1.1.2.4"/>
    </reaction>
</comment>
<accession>A0A2K3QIB2</accession>
<evidence type="ECO:0000256" key="4">
    <source>
        <dbReference type="ARBA" id="ARBA00022827"/>
    </source>
</evidence>
<dbReference type="InterPro" id="IPR016164">
    <property type="entry name" value="FAD-linked_Oxase-like_C"/>
</dbReference>
<dbReference type="InterPro" id="IPR016171">
    <property type="entry name" value="Vanillyl_alc_oxidase_C-sub2"/>
</dbReference>
<dbReference type="InterPro" id="IPR004113">
    <property type="entry name" value="FAD-bd_oxidored_4_C"/>
</dbReference>
<evidence type="ECO:0000256" key="5">
    <source>
        <dbReference type="ARBA" id="ARBA00051436"/>
    </source>
</evidence>
<evidence type="ECO:0000256" key="2">
    <source>
        <dbReference type="ARBA" id="ARBA00008000"/>
    </source>
</evidence>
<dbReference type="Gene3D" id="1.10.45.10">
    <property type="entry name" value="Vanillyl-alcohol Oxidase, Chain A, domain 4"/>
    <property type="match status" value="1"/>
</dbReference>
<evidence type="ECO:0000256" key="3">
    <source>
        <dbReference type="ARBA" id="ARBA00022630"/>
    </source>
</evidence>
<dbReference type="STRING" id="45235.A0A2K3QIB2"/>
<dbReference type="OrthoDB" id="7786253at2759"/>
<sequence>MLRPQGIIRRTWYYTSGPASSAVIPSLIITESQLRRNKVYLGRTWHRPALLQELRKWRKESRCRGQKHLAKMLHSRCYLLLPITLPKRLGPSTMGVMRALKDTLDPHWLLNPGKIFDE</sequence>
<evidence type="ECO:0000256" key="1">
    <source>
        <dbReference type="ARBA" id="ARBA00001974"/>
    </source>
</evidence>
<gene>
    <name evidence="7" type="ORF">TCAP_02797</name>
</gene>
<keyword evidence="3" id="KW-0285">Flavoprotein</keyword>
<dbReference type="GO" id="GO:0050660">
    <property type="term" value="F:flavin adenine dinucleotide binding"/>
    <property type="evidence" value="ECO:0007669"/>
    <property type="project" value="InterPro"/>
</dbReference>
<comment type="cofactor">
    <cofactor evidence="1">
        <name>FAD</name>
        <dbReference type="ChEBI" id="CHEBI:57692"/>
    </cofactor>
</comment>
<dbReference type="Pfam" id="PF02913">
    <property type="entry name" value="FAD-oxidase_C"/>
    <property type="match status" value="1"/>
</dbReference>
<dbReference type="GO" id="GO:0004458">
    <property type="term" value="F:D-lactate dehydrogenase (cytochrome) activity"/>
    <property type="evidence" value="ECO:0007669"/>
    <property type="project" value="UniProtKB-EC"/>
</dbReference>
<proteinExistence type="inferred from homology"/>
<reference evidence="7 8" key="1">
    <citation type="submission" date="2017-08" db="EMBL/GenBank/DDBJ databases">
        <title>Harnessing the power of phylogenomics to disentangle the directionality and signatures of interkingdom host jumping in the parasitic fungal genus Tolypocladium.</title>
        <authorList>
            <person name="Quandt C.A."/>
            <person name="Patterson W."/>
            <person name="Spatafora J.W."/>
        </authorList>
    </citation>
    <scope>NUCLEOTIDE SEQUENCE [LARGE SCALE GENOMIC DNA]</scope>
    <source>
        <strain evidence="7 8">CBS 113982</strain>
    </source>
</reference>
<dbReference type="SUPFAM" id="SSF55103">
    <property type="entry name" value="FAD-linked oxidases, C-terminal domain"/>
    <property type="match status" value="1"/>
</dbReference>
<dbReference type="EMBL" id="NRSZ01000432">
    <property type="protein sequence ID" value="PNY27276.1"/>
    <property type="molecule type" value="Genomic_DNA"/>
</dbReference>
<name>A0A2K3QIB2_9HYPO</name>
<protein>
    <submittedName>
        <fullName evidence="7">D-lactate dehydrogenase [cytochrome], mitochondrial</fullName>
    </submittedName>
</protein>
<dbReference type="Proteomes" id="UP000236621">
    <property type="component" value="Unassembled WGS sequence"/>
</dbReference>
<evidence type="ECO:0000313" key="8">
    <source>
        <dbReference type="Proteomes" id="UP000236621"/>
    </source>
</evidence>
<comment type="similarity">
    <text evidence="2">Belongs to the FAD-binding oxidoreductase/transferase type 4 family.</text>
</comment>